<organism evidence="9 10">
    <name type="scientific">Streptococcus equi subsp. zooepidemicus Sz4is</name>
    <dbReference type="NCBI Taxonomy" id="1381082"/>
    <lineage>
        <taxon>Bacteria</taxon>
        <taxon>Bacillati</taxon>
        <taxon>Bacillota</taxon>
        <taxon>Bacilli</taxon>
        <taxon>Lactobacillales</taxon>
        <taxon>Streptococcaceae</taxon>
        <taxon>Streptococcus</taxon>
    </lineage>
</organism>
<keyword evidence="5 7" id="KW-1133">Transmembrane helix</keyword>
<dbReference type="Proteomes" id="UP000032278">
    <property type="component" value="Unassembled WGS sequence"/>
</dbReference>
<evidence type="ECO:0000256" key="3">
    <source>
        <dbReference type="ARBA" id="ARBA00022475"/>
    </source>
</evidence>
<keyword evidence="6 7" id="KW-0472">Membrane</keyword>
<feature type="transmembrane region" description="Helical" evidence="7">
    <location>
        <begin position="273"/>
        <end position="291"/>
    </location>
</feature>
<dbReference type="PANTHER" id="PTHR32322">
    <property type="entry name" value="INNER MEMBRANE TRANSPORTER"/>
    <property type="match status" value="1"/>
</dbReference>
<feature type="transmembrane region" description="Helical" evidence="7">
    <location>
        <begin position="186"/>
        <end position="204"/>
    </location>
</feature>
<comment type="subcellular location">
    <subcellularLocation>
        <location evidence="1">Cell membrane</location>
        <topology evidence="1">Multi-pass membrane protein</topology>
    </subcellularLocation>
</comment>
<dbReference type="GO" id="GO:0005886">
    <property type="term" value="C:plasma membrane"/>
    <property type="evidence" value="ECO:0007669"/>
    <property type="project" value="UniProtKB-SubCell"/>
</dbReference>
<comment type="caution">
    <text evidence="9">The sequence shown here is derived from an EMBL/GenBank/DDBJ whole genome shotgun (WGS) entry which is preliminary data.</text>
</comment>
<keyword evidence="4 7" id="KW-0812">Transmembrane</keyword>
<feature type="transmembrane region" description="Helical" evidence="7">
    <location>
        <begin position="152"/>
        <end position="174"/>
    </location>
</feature>
<feature type="transmembrane region" description="Helical" evidence="7">
    <location>
        <begin position="35"/>
        <end position="55"/>
    </location>
</feature>
<keyword evidence="3" id="KW-1003">Cell membrane</keyword>
<dbReference type="AlphaFoldDB" id="A0AAW3GPR2"/>
<sequence length="308" mass="33395">MSRNGKGSTMILLAGIAWGLSGVSGQYLIAHGVGINALTSLRLIISGLVLSSMAYMRQRDAVIRLLKDKRLLRELLIYSLFGLTLNQYAYLLAIRYSNAGTATVLQYLSPILVLVYLSFKSRRLPAAGESCAICLAILGMVIMACHGDLSHLAINPIGLFWGLFAAVTYAYCVIKPAKLIADWGSLLIVGLAMLMGGVIFPILTRAWQYPLAMTYGNLRALFGIIGIGTIFAYTFFLKGASIIGPIKATLLASIEPVASVFFAIILMKETFHPIDLLGMALILIAVLVISLRDLLLAQRKKQLALKAK</sequence>
<feature type="transmembrane region" description="Helical" evidence="7">
    <location>
        <begin position="99"/>
        <end position="119"/>
    </location>
</feature>
<feature type="domain" description="EamA" evidence="8">
    <location>
        <begin position="6"/>
        <end position="143"/>
    </location>
</feature>
<accession>A0AAW3GPR2</accession>
<evidence type="ECO:0000256" key="6">
    <source>
        <dbReference type="ARBA" id="ARBA00023136"/>
    </source>
</evidence>
<feature type="domain" description="EamA" evidence="8">
    <location>
        <begin position="157"/>
        <end position="290"/>
    </location>
</feature>
<dbReference type="InterPro" id="IPR037185">
    <property type="entry name" value="EmrE-like"/>
</dbReference>
<dbReference type="InterPro" id="IPR050638">
    <property type="entry name" value="AA-Vitamin_Transporters"/>
</dbReference>
<feature type="transmembrane region" description="Helical" evidence="7">
    <location>
        <begin position="248"/>
        <end position="267"/>
    </location>
</feature>
<feature type="transmembrane region" description="Helical" evidence="7">
    <location>
        <begin position="126"/>
        <end position="146"/>
    </location>
</feature>
<dbReference type="InterPro" id="IPR000620">
    <property type="entry name" value="EamA_dom"/>
</dbReference>
<feature type="transmembrane region" description="Helical" evidence="7">
    <location>
        <begin position="216"/>
        <end position="236"/>
    </location>
</feature>
<evidence type="ECO:0000256" key="4">
    <source>
        <dbReference type="ARBA" id="ARBA00022692"/>
    </source>
</evidence>
<gene>
    <name evidence="9" type="ORF">AT55_01840</name>
</gene>
<dbReference type="PANTHER" id="PTHR32322:SF18">
    <property type="entry name" value="S-ADENOSYLMETHIONINE_S-ADENOSYLHOMOCYSTEINE TRANSPORTER"/>
    <property type="match status" value="1"/>
</dbReference>
<evidence type="ECO:0000256" key="1">
    <source>
        <dbReference type="ARBA" id="ARBA00004651"/>
    </source>
</evidence>
<dbReference type="EMBL" id="JAUE01000018">
    <property type="protein sequence ID" value="KIS18951.1"/>
    <property type="molecule type" value="Genomic_DNA"/>
</dbReference>
<comment type="similarity">
    <text evidence="2">Belongs to the EamA transporter family.</text>
</comment>
<evidence type="ECO:0000259" key="8">
    <source>
        <dbReference type="Pfam" id="PF00892"/>
    </source>
</evidence>
<protein>
    <submittedName>
        <fullName evidence="9">Membrane protein</fullName>
    </submittedName>
</protein>
<dbReference type="RefSeq" id="WP_021320400.1">
    <property type="nucleotide sequence ID" value="NZ_JAUE01000018.1"/>
</dbReference>
<evidence type="ECO:0000256" key="5">
    <source>
        <dbReference type="ARBA" id="ARBA00022989"/>
    </source>
</evidence>
<dbReference type="Pfam" id="PF00892">
    <property type="entry name" value="EamA"/>
    <property type="match status" value="2"/>
</dbReference>
<proteinExistence type="inferred from homology"/>
<evidence type="ECO:0000256" key="7">
    <source>
        <dbReference type="SAM" id="Phobius"/>
    </source>
</evidence>
<evidence type="ECO:0000313" key="10">
    <source>
        <dbReference type="Proteomes" id="UP000032278"/>
    </source>
</evidence>
<name>A0AAW3GPR2_STRSZ</name>
<feature type="transmembrane region" description="Helical" evidence="7">
    <location>
        <begin position="75"/>
        <end position="93"/>
    </location>
</feature>
<dbReference type="SUPFAM" id="SSF103481">
    <property type="entry name" value="Multidrug resistance efflux transporter EmrE"/>
    <property type="match status" value="2"/>
</dbReference>
<reference evidence="9 10" key="1">
    <citation type="submission" date="2013-11" db="EMBL/GenBank/DDBJ databases">
        <authorList>
            <person name="da Piedade I."/>
            <person name="Tang M.H.E."/>
            <person name="Bojesen A.M."/>
        </authorList>
    </citation>
    <scope>NUCLEOTIDE SEQUENCE [LARGE SCALE GENOMIC DNA]</scope>
    <source>
        <strain evidence="9 10">Sz4is</strain>
    </source>
</reference>
<evidence type="ECO:0000313" key="9">
    <source>
        <dbReference type="EMBL" id="KIS18951.1"/>
    </source>
</evidence>
<evidence type="ECO:0000256" key="2">
    <source>
        <dbReference type="ARBA" id="ARBA00007362"/>
    </source>
</evidence>